<dbReference type="AlphaFoldDB" id="F4XI63"/>
<organism evidence="1 2">
    <name type="scientific">Moorena producens 3L</name>
    <dbReference type="NCBI Taxonomy" id="489825"/>
    <lineage>
        <taxon>Bacteria</taxon>
        <taxon>Bacillati</taxon>
        <taxon>Cyanobacteriota</taxon>
        <taxon>Cyanophyceae</taxon>
        <taxon>Coleofasciculales</taxon>
        <taxon>Coleofasciculaceae</taxon>
        <taxon>Moorena</taxon>
    </lineage>
</organism>
<evidence type="ECO:0000313" key="2">
    <source>
        <dbReference type="Proteomes" id="UP000003959"/>
    </source>
</evidence>
<keyword evidence="2" id="KW-1185">Reference proteome</keyword>
<dbReference type="Proteomes" id="UP000003959">
    <property type="component" value="Unassembled WGS sequence"/>
</dbReference>
<gene>
    <name evidence="1" type="ORF">LYNGBM3L_00740</name>
</gene>
<dbReference type="HOGENOM" id="CLU_2880947_0_0_3"/>
<reference evidence="2" key="1">
    <citation type="journal article" date="2011" name="Proc. Natl. Acad. Sci. U.S.A.">
        <title>Genomic insights into the physiology and ecology of the marine filamentous cyanobacterium Lyngbya majuscula.</title>
        <authorList>
            <person name="Jones A.C."/>
            <person name="Monroe E.A."/>
            <person name="Podell S."/>
            <person name="Hess W.R."/>
            <person name="Klages S."/>
            <person name="Esquenazi E."/>
            <person name="Niessen S."/>
            <person name="Hoover H."/>
            <person name="Rothmann M."/>
            <person name="Lasken R.S."/>
            <person name="Yates J.R.III."/>
            <person name="Reinhardt R."/>
            <person name="Kube M."/>
            <person name="Burkart M.D."/>
            <person name="Allen E.E."/>
            <person name="Dorrestein P.C."/>
            <person name="Gerwick W.H."/>
            <person name="Gerwick L."/>
        </authorList>
    </citation>
    <scope>NUCLEOTIDE SEQUENCE [LARGE SCALE GENOMIC DNA]</scope>
    <source>
        <strain evidence="2">3L</strain>
    </source>
</reference>
<protein>
    <submittedName>
        <fullName evidence="1">Uncharacterized protein</fullName>
    </submittedName>
</protein>
<name>F4XI63_9CYAN</name>
<dbReference type="EMBL" id="GL890815">
    <property type="protein sequence ID" value="EGJ35769.1"/>
    <property type="molecule type" value="Genomic_DNA"/>
</dbReference>
<proteinExistence type="predicted"/>
<sequence length="63" mass="7010">MQSASGGSPQDRATSLHRCRTAVNLAPLEMVFRNFGACFGDSTDRYNWFERLVLATGRTKSQV</sequence>
<evidence type="ECO:0000313" key="1">
    <source>
        <dbReference type="EMBL" id="EGJ35769.1"/>
    </source>
</evidence>
<accession>F4XI63</accession>